<dbReference type="Pfam" id="PF06114">
    <property type="entry name" value="Peptidase_M78"/>
    <property type="match status" value="1"/>
</dbReference>
<comment type="caution">
    <text evidence="2">The sequence shown here is derived from an EMBL/GenBank/DDBJ whole genome shotgun (WGS) entry which is preliminary data.</text>
</comment>
<sequence>MNRVRANQIAKFALQTRKTFLNVEASNPVCPYNLAEAMGLDVRFIDIPSFEGMYLADDGVILIAADRPEGRKSFTCAHEIGHHVLKHGTVIDEIIESGSDKAIENEADFFASMLLMPQSAVTRVGKAIGLDFKNPDPEKVYILSSYLGVSYKAMIVQLRFNLKLIDYSAYQTLGFKSVNSIKESLRSERGGGDVFVLGAWWREKSIDIISGDLIRCHVPVKVEGAAISLLNGGCEGTLVQAIEPGIAKISAYDGWSAFVRVSRKAFAGLNQFRHEEEVE</sequence>
<proteinExistence type="predicted"/>
<dbReference type="RefSeq" id="WP_344934979.1">
    <property type="nucleotide sequence ID" value="NZ_BAABDM010000002.1"/>
</dbReference>
<dbReference type="InterPro" id="IPR052345">
    <property type="entry name" value="Rad_response_metalloprotease"/>
</dbReference>
<evidence type="ECO:0000313" key="3">
    <source>
        <dbReference type="Proteomes" id="UP001500392"/>
    </source>
</evidence>
<evidence type="ECO:0000259" key="1">
    <source>
        <dbReference type="Pfam" id="PF06114"/>
    </source>
</evidence>
<gene>
    <name evidence="2" type="ORF">GCM10022414_18480</name>
</gene>
<dbReference type="Proteomes" id="UP001500392">
    <property type="component" value="Unassembled WGS sequence"/>
</dbReference>
<dbReference type="EMBL" id="BAABDM010000002">
    <property type="protein sequence ID" value="GAA4094680.1"/>
    <property type="molecule type" value="Genomic_DNA"/>
</dbReference>
<reference evidence="3" key="1">
    <citation type="journal article" date="2019" name="Int. J. Syst. Evol. Microbiol.">
        <title>The Global Catalogue of Microorganisms (GCM) 10K type strain sequencing project: providing services to taxonomists for standard genome sequencing and annotation.</title>
        <authorList>
            <consortium name="The Broad Institute Genomics Platform"/>
            <consortium name="The Broad Institute Genome Sequencing Center for Infectious Disease"/>
            <person name="Wu L."/>
            <person name="Ma J."/>
        </authorList>
    </citation>
    <scope>NUCLEOTIDE SEQUENCE [LARGE SCALE GENOMIC DNA]</scope>
    <source>
        <strain evidence="3">JCM 17304</strain>
    </source>
</reference>
<evidence type="ECO:0000313" key="2">
    <source>
        <dbReference type="EMBL" id="GAA4094680.1"/>
    </source>
</evidence>
<dbReference type="PANTHER" id="PTHR43236:SF1">
    <property type="entry name" value="BLL7220 PROTEIN"/>
    <property type="match status" value="1"/>
</dbReference>
<protein>
    <recommendedName>
        <fullName evidence="1">IrrE N-terminal-like domain-containing protein</fullName>
    </recommendedName>
</protein>
<feature type="domain" description="IrrE N-terminal-like" evidence="1">
    <location>
        <begin position="35"/>
        <end position="155"/>
    </location>
</feature>
<dbReference type="InterPro" id="IPR010359">
    <property type="entry name" value="IrrE_HExxH"/>
</dbReference>
<dbReference type="PANTHER" id="PTHR43236">
    <property type="entry name" value="ANTITOXIN HIGA1"/>
    <property type="match status" value="1"/>
</dbReference>
<keyword evidence="3" id="KW-1185">Reference proteome</keyword>
<name>A0ABP7WR45_9GAMM</name>
<accession>A0ABP7WR45</accession>
<dbReference type="Gene3D" id="1.10.10.2910">
    <property type="match status" value="1"/>
</dbReference>
<organism evidence="2 3">
    <name type="scientific">Zhongshania borealis</name>
    <dbReference type="NCBI Taxonomy" id="889488"/>
    <lineage>
        <taxon>Bacteria</taxon>
        <taxon>Pseudomonadati</taxon>
        <taxon>Pseudomonadota</taxon>
        <taxon>Gammaproteobacteria</taxon>
        <taxon>Cellvibrionales</taxon>
        <taxon>Spongiibacteraceae</taxon>
        <taxon>Zhongshania</taxon>
    </lineage>
</organism>